<sequence length="386" mass="43685">MKILHTSDWHLGHTLYNYDRTEEQMVMLLQMVQIVKEQKPDVFLLCGDVYHTPQPSSAVQTMLTNALLDIHKTHPEMVIVMTAGNHDSGSRHEIFQQPWRELNVYAIGQIERENPDEHIIEVPGKGYVIAVPYCTERNMPEGFFQQLSDLVKERNSAGLPVVMTAHTTVRGCDFTGHDHATDAIVGGIDATDLAQMGDGYDYLALGHIHHGQFVHSGKHNVRYCGTPLPVSFDETFTHSVSMVEIGSHGEKPTVTEIEIENPHPLVTLPTDGFTTWEEAKELLVKFPENIPAYIRLNVEVDDFLPLEAQAEAQLLTDEKQCRFCCINARRKAVKQAEAKMLSVQEFQAEEPIDIARRYAEDLGIDFDSEMQSMFNETLEQLKTEEL</sequence>
<gene>
    <name evidence="4" type="primary">sbcD</name>
    <name evidence="6" type="ORF">SAMN05216463_103126</name>
</gene>
<comment type="subunit">
    <text evidence="4">Heterodimer of SbcC and SbcD.</text>
</comment>
<dbReference type="RefSeq" id="WP_073204989.1">
    <property type="nucleotide sequence ID" value="NZ_FRBD01000003.1"/>
</dbReference>
<keyword evidence="1 4" id="KW-0540">Nuclease</keyword>
<dbReference type="PANTHER" id="PTHR30337:SF0">
    <property type="entry name" value="NUCLEASE SBCCD SUBUNIT D"/>
    <property type="match status" value="1"/>
</dbReference>
<reference evidence="6 7" key="1">
    <citation type="submission" date="2016-11" db="EMBL/GenBank/DDBJ databases">
        <authorList>
            <person name="Jaros S."/>
            <person name="Januszkiewicz K."/>
            <person name="Wedrychowicz H."/>
        </authorList>
    </citation>
    <scope>NUCLEOTIDE SEQUENCE [LARGE SCALE GENOMIC DNA]</scope>
    <source>
        <strain evidence="6 7">KHT3</strain>
    </source>
</reference>
<dbReference type="CDD" id="cd00840">
    <property type="entry name" value="MPP_Mre11_N"/>
    <property type="match status" value="1"/>
</dbReference>
<keyword evidence="4" id="KW-0233">DNA recombination</keyword>
<dbReference type="EMBL" id="FRBD01000003">
    <property type="protein sequence ID" value="SHK42671.1"/>
    <property type="molecule type" value="Genomic_DNA"/>
</dbReference>
<keyword evidence="3 4" id="KW-0269">Exonuclease</keyword>
<dbReference type="SUPFAM" id="SSF56300">
    <property type="entry name" value="Metallo-dependent phosphatases"/>
    <property type="match status" value="1"/>
</dbReference>
<name>A0A1M6SD59_XYLRU</name>
<comment type="similarity">
    <text evidence="4">Belongs to the SbcD family.</text>
</comment>
<dbReference type="InterPro" id="IPR004593">
    <property type="entry name" value="SbcD"/>
</dbReference>
<keyword evidence="4" id="KW-0235">DNA replication</keyword>
<feature type="domain" description="Calcineurin-like phosphoesterase" evidence="5">
    <location>
        <begin position="1"/>
        <end position="210"/>
    </location>
</feature>
<evidence type="ECO:0000256" key="4">
    <source>
        <dbReference type="RuleBase" id="RU363069"/>
    </source>
</evidence>
<evidence type="ECO:0000256" key="1">
    <source>
        <dbReference type="ARBA" id="ARBA00022722"/>
    </source>
</evidence>
<dbReference type="GO" id="GO:0004519">
    <property type="term" value="F:endonuclease activity"/>
    <property type="evidence" value="ECO:0007669"/>
    <property type="project" value="UniProtKB-KW"/>
</dbReference>
<dbReference type="NCBIfam" id="TIGR00619">
    <property type="entry name" value="sbcd"/>
    <property type="match status" value="1"/>
</dbReference>
<keyword evidence="2 4" id="KW-0378">Hydrolase</keyword>
<keyword evidence="4" id="KW-0255">Endonuclease</keyword>
<comment type="function">
    <text evidence="4">SbcCD cleaves DNA hairpin structures. These structures can inhibit DNA replication and are intermediates in certain DNA recombination reactions. The complex acts as a 3'-&gt;5' double strand exonuclease that can open hairpins. It also has a 5' single-strand endonuclease activity.</text>
</comment>
<protein>
    <recommendedName>
        <fullName evidence="4">Nuclease SbcCD subunit D</fullName>
    </recommendedName>
</protein>
<dbReference type="OrthoDB" id="9773856at2"/>
<organism evidence="6 7">
    <name type="scientific">Xylanibacter ruminicola</name>
    <name type="common">Prevotella ruminicola</name>
    <dbReference type="NCBI Taxonomy" id="839"/>
    <lineage>
        <taxon>Bacteria</taxon>
        <taxon>Pseudomonadati</taxon>
        <taxon>Bacteroidota</taxon>
        <taxon>Bacteroidia</taxon>
        <taxon>Bacteroidales</taxon>
        <taxon>Prevotellaceae</taxon>
        <taxon>Xylanibacter</taxon>
    </lineage>
</organism>
<evidence type="ECO:0000313" key="7">
    <source>
        <dbReference type="Proteomes" id="UP000184130"/>
    </source>
</evidence>
<dbReference type="InterPro" id="IPR029052">
    <property type="entry name" value="Metallo-depent_PP-like"/>
</dbReference>
<dbReference type="PANTHER" id="PTHR30337">
    <property type="entry name" value="COMPONENT OF ATP-DEPENDENT DSDNA EXONUCLEASE"/>
    <property type="match status" value="1"/>
</dbReference>
<accession>A0A1M6SD59</accession>
<evidence type="ECO:0000313" key="6">
    <source>
        <dbReference type="EMBL" id="SHK42671.1"/>
    </source>
</evidence>
<evidence type="ECO:0000256" key="2">
    <source>
        <dbReference type="ARBA" id="ARBA00022801"/>
    </source>
</evidence>
<evidence type="ECO:0000259" key="5">
    <source>
        <dbReference type="Pfam" id="PF00149"/>
    </source>
</evidence>
<dbReference type="InterPro" id="IPR041796">
    <property type="entry name" value="Mre11_N"/>
</dbReference>
<dbReference type="GO" id="GO:0006310">
    <property type="term" value="P:DNA recombination"/>
    <property type="evidence" value="ECO:0007669"/>
    <property type="project" value="UniProtKB-KW"/>
</dbReference>
<dbReference type="InterPro" id="IPR004843">
    <property type="entry name" value="Calcineurin-like_PHP"/>
</dbReference>
<dbReference type="InterPro" id="IPR050535">
    <property type="entry name" value="DNA_Repair-Maintenance_Comp"/>
</dbReference>
<dbReference type="Gene3D" id="3.60.21.10">
    <property type="match status" value="1"/>
</dbReference>
<evidence type="ECO:0000256" key="3">
    <source>
        <dbReference type="ARBA" id="ARBA00022839"/>
    </source>
</evidence>
<dbReference type="GO" id="GO:0008408">
    <property type="term" value="F:3'-5' exonuclease activity"/>
    <property type="evidence" value="ECO:0007669"/>
    <property type="project" value="InterPro"/>
</dbReference>
<dbReference type="Proteomes" id="UP000184130">
    <property type="component" value="Unassembled WGS sequence"/>
</dbReference>
<dbReference type="AlphaFoldDB" id="A0A1M6SD59"/>
<dbReference type="GO" id="GO:0006260">
    <property type="term" value="P:DNA replication"/>
    <property type="evidence" value="ECO:0007669"/>
    <property type="project" value="UniProtKB-KW"/>
</dbReference>
<proteinExistence type="inferred from homology"/>
<dbReference type="Pfam" id="PF00149">
    <property type="entry name" value="Metallophos"/>
    <property type="match status" value="1"/>
</dbReference>